<dbReference type="PANTHER" id="PTHR22761">
    <property type="entry name" value="CHARGED MULTIVESICULAR BODY PROTEIN"/>
    <property type="match status" value="1"/>
</dbReference>
<protein>
    <recommendedName>
        <fullName evidence="4">Vacuolar-sorting protein SNF7</fullName>
    </recommendedName>
    <alternativeName>
        <fullName evidence="5">Vacuolar protein-sorting-associated protein 32</fullName>
    </alternativeName>
</protein>
<gene>
    <name evidence="8" type="ORF">CC84DRAFT_1254024</name>
</gene>
<evidence type="ECO:0000256" key="7">
    <source>
        <dbReference type="SAM" id="MobiDB-lite"/>
    </source>
</evidence>
<dbReference type="GO" id="GO:0009898">
    <property type="term" value="C:cytoplasmic side of plasma membrane"/>
    <property type="evidence" value="ECO:0007669"/>
    <property type="project" value="TreeGrafter"/>
</dbReference>
<keyword evidence="9" id="KW-1185">Reference proteome</keyword>
<evidence type="ECO:0000256" key="5">
    <source>
        <dbReference type="ARBA" id="ARBA00042586"/>
    </source>
</evidence>
<evidence type="ECO:0000256" key="3">
    <source>
        <dbReference type="ARBA" id="ARBA00022753"/>
    </source>
</evidence>
<dbReference type="GO" id="GO:0007031">
    <property type="term" value="P:peroxisome organization"/>
    <property type="evidence" value="ECO:0007669"/>
    <property type="project" value="EnsemblFungi"/>
</dbReference>
<dbReference type="RefSeq" id="XP_018041951.1">
    <property type="nucleotide sequence ID" value="XM_018184432.1"/>
</dbReference>
<feature type="coiled-coil region" evidence="6">
    <location>
        <begin position="23"/>
        <end position="96"/>
    </location>
</feature>
<dbReference type="AlphaFoldDB" id="A0A177CWI1"/>
<dbReference type="GO" id="GO:0042802">
    <property type="term" value="F:identical protein binding"/>
    <property type="evidence" value="ECO:0007669"/>
    <property type="project" value="EnsemblFungi"/>
</dbReference>
<dbReference type="EMBL" id="KV441548">
    <property type="protein sequence ID" value="OAG11586.1"/>
    <property type="molecule type" value="Genomic_DNA"/>
</dbReference>
<evidence type="ECO:0000313" key="9">
    <source>
        <dbReference type="Proteomes" id="UP000077069"/>
    </source>
</evidence>
<dbReference type="GO" id="GO:0005829">
    <property type="term" value="C:cytosol"/>
    <property type="evidence" value="ECO:0007669"/>
    <property type="project" value="EnsemblFungi"/>
</dbReference>
<comment type="similarity">
    <text evidence="2">Belongs to the SNF7 family.</text>
</comment>
<dbReference type="InParanoid" id="A0A177CWI1"/>
<dbReference type="FunCoup" id="A0A177CWI1">
    <property type="interactions" value="631"/>
</dbReference>
<keyword evidence="6" id="KW-0175">Coiled coil</keyword>
<dbReference type="InterPro" id="IPR005024">
    <property type="entry name" value="Snf7_fam"/>
</dbReference>
<comment type="subcellular location">
    <subcellularLocation>
        <location evidence="1">Endosome</location>
    </subcellularLocation>
</comment>
<dbReference type="GeneID" id="28767918"/>
<dbReference type="GO" id="GO:0000815">
    <property type="term" value="C:ESCRT III complex"/>
    <property type="evidence" value="ECO:0007669"/>
    <property type="project" value="EnsemblFungi"/>
</dbReference>
<dbReference type="Gene3D" id="6.10.250.1710">
    <property type="match status" value="1"/>
</dbReference>
<dbReference type="Gene3D" id="1.10.287.1060">
    <property type="entry name" value="ESAT-6-like"/>
    <property type="match status" value="1"/>
</dbReference>
<dbReference type="PANTHER" id="PTHR22761:SF10">
    <property type="entry name" value="GH13992P"/>
    <property type="match status" value="1"/>
</dbReference>
<organism evidence="8 9">
    <name type="scientific">Paraphaeosphaeria sporulosa</name>
    <dbReference type="NCBI Taxonomy" id="1460663"/>
    <lineage>
        <taxon>Eukaryota</taxon>
        <taxon>Fungi</taxon>
        <taxon>Dikarya</taxon>
        <taxon>Ascomycota</taxon>
        <taxon>Pezizomycotina</taxon>
        <taxon>Dothideomycetes</taxon>
        <taxon>Pleosporomycetidae</taxon>
        <taxon>Pleosporales</taxon>
        <taxon>Massarineae</taxon>
        <taxon>Didymosphaeriaceae</taxon>
        <taxon>Paraphaeosphaeria</taxon>
    </lineage>
</organism>
<evidence type="ECO:0000313" key="8">
    <source>
        <dbReference type="EMBL" id="OAG11586.1"/>
    </source>
</evidence>
<evidence type="ECO:0000256" key="6">
    <source>
        <dbReference type="SAM" id="Coils"/>
    </source>
</evidence>
<accession>A0A177CWI1</accession>
<dbReference type="STRING" id="1460663.A0A177CWI1"/>
<name>A0A177CWI1_9PLEO</name>
<feature type="compositionally biased region" description="Basic and acidic residues" evidence="7">
    <location>
        <begin position="215"/>
        <end position="225"/>
    </location>
</feature>
<evidence type="ECO:0000256" key="2">
    <source>
        <dbReference type="ARBA" id="ARBA00006190"/>
    </source>
</evidence>
<dbReference type="GO" id="GO:0070676">
    <property type="term" value="P:intralumenal vesicle formation"/>
    <property type="evidence" value="ECO:0007669"/>
    <property type="project" value="EnsemblFungi"/>
</dbReference>
<reference evidence="8 9" key="1">
    <citation type="submission" date="2016-05" db="EMBL/GenBank/DDBJ databases">
        <title>Comparative analysis of secretome profiles of manganese(II)-oxidizing ascomycete fungi.</title>
        <authorList>
            <consortium name="DOE Joint Genome Institute"/>
            <person name="Zeiner C.A."/>
            <person name="Purvine S.O."/>
            <person name="Zink E.M."/>
            <person name="Wu S."/>
            <person name="Pasa-Tolic L."/>
            <person name="Chaput D.L."/>
            <person name="Haridas S."/>
            <person name="Grigoriev I.V."/>
            <person name="Santelli C.M."/>
            <person name="Hansel C.M."/>
        </authorList>
    </citation>
    <scope>NUCLEOTIDE SEQUENCE [LARGE SCALE GENOMIC DNA]</scope>
    <source>
        <strain evidence="8 9">AP3s5-JAC2a</strain>
    </source>
</reference>
<feature type="region of interest" description="Disordered" evidence="7">
    <location>
        <begin position="176"/>
        <end position="225"/>
    </location>
</feature>
<dbReference type="GO" id="GO:0043328">
    <property type="term" value="P:protein transport to vacuole involved in ubiquitin-dependent protein catabolic process via the multivesicular body sorting pathway"/>
    <property type="evidence" value="ECO:0007669"/>
    <property type="project" value="EnsemblFungi"/>
</dbReference>
<keyword evidence="3" id="KW-0967">Endosome</keyword>
<dbReference type="GO" id="GO:1904669">
    <property type="term" value="P:ATP export"/>
    <property type="evidence" value="ECO:0007669"/>
    <property type="project" value="EnsemblFungi"/>
</dbReference>
<dbReference type="Pfam" id="PF03357">
    <property type="entry name" value="Snf7"/>
    <property type="match status" value="1"/>
</dbReference>
<proteinExistence type="inferred from homology"/>
<evidence type="ECO:0000256" key="1">
    <source>
        <dbReference type="ARBA" id="ARBA00004177"/>
    </source>
</evidence>
<evidence type="ECO:0000256" key="4">
    <source>
        <dbReference type="ARBA" id="ARBA00040017"/>
    </source>
</evidence>
<dbReference type="Proteomes" id="UP000077069">
    <property type="component" value="Unassembled WGS sequence"/>
</dbReference>
<dbReference type="GO" id="GO:0005771">
    <property type="term" value="C:multivesicular body"/>
    <property type="evidence" value="ECO:0007669"/>
    <property type="project" value="TreeGrafter"/>
</dbReference>
<dbReference type="GO" id="GO:0061709">
    <property type="term" value="P:reticulophagy"/>
    <property type="evidence" value="ECO:0007669"/>
    <property type="project" value="EnsemblFungi"/>
</dbReference>
<sequence>MSGWGLGWFGGGGQKKEAPKKAILQLRGQLEMLNKREKHLQNQMDEQDTLARKHVNTNKTAAKAALRRKKQFEHSLEQTQSQIMTLEREVYSIETANINKETLDAMKNAGAAMKHIHAGLTIDKVDNVMEDLREQHAIGDEISEAITSGVATSAIDEDDLDEELAELQQEQLDEQMLNTGPVPVGDKVGRLPQAPNAEIKGKAPTRVEEDDEEEELRKLQAEMAM</sequence>
<dbReference type="OrthoDB" id="5592979at2759"/>